<reference evidence="4" key="1">
    <citation type="submission" date="2021-01" db="EMBL/GenBank/DDBJ databases">
        <authorList>
            <person name="Corre E."/>
            <person name="Pelletier E."/>
            <person name="Niang G."/>
            <person name="Scheremetjew M."/>
            <person name="Finn R."/>
            <person name="Kale V."/>
            <person name="Holt S."/>
            <person name="Cochrane G."/>
            <person name="Meng A."/>
            <person name="Brown T."/>
            <person name="Cohen L."/>
        </authorList>
    </citation>
    <scope>NUCLEOTIDE SEQUENCE</scope>
    <source>
        <strain evidence="4">CCMP722</strain>
    </source>
</reference>
<dbReference type="GO" id="GO:0004672">
    <property type="term" value="F:protein kinase activity"/>
    <property type="evidence" value="ECO:0007669"/>
    <property type="project" value="InterPro"/>
</dbReference>
<dbReference type="InterPro" id="IPR021133">
    <property type="entry name" value="HEAT_type_2"/>
</dbReference>
<feature type="compositionally biased region" description="Low complexity" evidence="2">
    <location>
        <begin position="650"/>
        <end position="676"/>
    </location>
</feature>
<dbReference type="Pfam" id="PF07714">
    <property type="entry name" value="PK_Tyr_Ser-Thr"/>
    <property type="match status" value="1"/>
</dbReference>
<dbReference type="InterPro" id="IPR001245">
    <property type="entry name" value="Ser-Thr/Tyr_kinase_cat_dom"/>
</dbReference>
<dbReference type="PANTHER" id="PTHR12984">
    <property type="entry name" value="SCY1-RELATED S/T PROTEIN KINASE-LIKE"/>
    <property type="match status" value="1"/>
</dbReference>
<dbReference type="InterPro" id="IPR011989">
    <property type="entry name" value="ARM-like"/>
</dbReference>
<dbReference type="Gene3D" id="3.30.200.20">
    <property type="entry name" value="Phosphorylase Kinase, domain 1"/>
    <property type="match status" value="1"/>
</dbReference>
<evidence type="ECO:0000256" key="2">
    <source>
        <dbReference type="SAM" id="MobiDB-lite"/>
    </source>
</evidence>
<dbReference type="InterPro" id="IPR016024">
    <property type="entry name" value="ARM-type_fold"/>
</dbReference>
<evidence type="ECO:0000256" key="1">
    <source>
        <dbReference type="PROSITE-ProRule" id="PRU00103"/>
    </source>
</evidence>
<dbReference type="Gene3D" id="1.25.10.10">
    <property type="entry name" value="Leucine-rich Repeat Variant"/>
    <property type="match status" value="1"/>
</dbReference>
<feature type="compositionally biased region" description="Polar residues" evidence="2">
    <location>
        <begin position="705"/>
        <end position="718"/>
    </location>
</feature>
<dbReference type="SUPFAM" id="SSF48371">
    <property type="entry name" value="ARM repeat"/>
    <property type="match status" value="1"/>
</dbReference>
<dbReference type="AlphaFoldDB" id="A0A7S0RU83"/>
<feature type="region of interest" description="Disordered" evidence="2">
    <location>
        <begin position="586"/>
        <end position="790"/>
    </location>
</feature>
<dbReference type="InterPro" id="IPR011009">
    <property type="entry name" value="Kinase-like_dom_sf"/>
</dbReference>
<dbReference type="EMBL" id="HBFA01036641">
    <property type="protein sequence ID" value="CAD8687782.1"/>
    <property type="molecule type" value="Transcribed_RNA"/>
</dbReference>
<organism evidence="4">
    <name type="scientific">Pyramimonas obovata</name>
    <dbReference type="NCBI Taxonomy" id="1411642"/>
    <lineage>
        <taxon>Eukaryota</taxon>
        <taxon>Viridiplantae</taxon>
        <taxon>Chlorophyta</taxon>
        <taxon>Pyramimonadophyceae</taxon>
        <taxon>Pyramimonadales</taxon>
        <taxon>Pyramimonadaceae</taxon>
        <taxon>Pyramimonas</taxon>
        <taxon>Pyramimonas incertae sedis</taxon>
    </lineage>
</organism>
<feature type="domain" description="Protein kinase" evidence="3">
    <location>
        <begin position="1"/>
        <end position="279"/>
    </location>
</feature>
<feature type="repeat" description="HEAT" evidence="1">
    <location>
        <begin position="517"/>
        <end position="555"/>
    </location>
</feature>
<dbReference type="PROSITE" id="PS50077">
    <property type="entry name" value="HEAT_REPEAT"/>
    <property type="match status" value="1"/>
</dbReference>
<evidence type="ECO:0000313" key="4">
    <source>
        <dbReference type="EMBL" id="CAD8687782.1"/>
    </source>
</evidence>
<dbReference type="InterPro" id="IPR051177">
    <property type="entry name" value="CIK-Related_Protein"/>
</dbReference>
<gene>
    <name evidence="4" type="ORF">POBO1169_LOCUS18309</name>
</gene>
<name>A0A7S0RU83_9CHLO</name>
<dbReference type="SUPFAM" id="SSF56112">
    <property type="entry name" value="Protein kinase-like (PK-like)"/>
    <property type="match status" value="1"/>
</dbReference>
<protein>
    <recommendedName>
        <fullName evidence="3">Protein kinase domain-containing protein</fullName>
    </recommendedName>
</protein>
<dbReference type="Gene3D" id="1.10.510.10">
    <property type="entry name" value="Transferase(Phosphotransferase) domain 1"/>
    <property type="match status" value="1"/>
</dbReference>
<dbReference type="GO" id="GO:0005524">
    <property type="term" value="F:ATP binding"/>
    <property type="evidence" value="ECO:0007669"/>
    <property type="project" value="InterPro"/>
</dbReference>
<dbReference type="PROSITE" id="PS50011">
    <property type="entry name" value="PROTEIN_KINASE_DOM"/>
    <property type="match status" value="1"/>
</dbReference>
<feature type="compositionally biased region" description="Acidic residues" evidence="2">
    <location>
        <begin position="688"/>
        <end position="702"/>
    </location>
</feature>
<proteinExistence type="predicted"/>
<feature type="compositionally biased region" description="Acidic residues" evidence="2">
    <location>
        <begin position="621"/>
        <end position="646"/>
    </location>
</feature>
<dbReference type="PANTHER" id="PTHR12984:SF3">
    <property type="entry name" value="N-TERMINAL KINASE-LIKE PROTEIN"/>
    <property type="match status" value="1"/>
</dbReference>
<evidence type="ECO:0000259" key="3">
    <source>
        <dbReference type="PROSITE" id="PS50011"/>
    </source>
</evidence>
<sequence>MFKSLSGLFSTAPVFPYTLEEPYETSWGNWTHFRGKTKDGELPVSIFKCNPPSIDDPVWLIAKNGAKRLKTLRHPNVVEFKESIEIEQGEKSGEGPVIYIITEPVTPLDERLSSLDLKGNDKSQYYAVGIHQVTKAVSFLNNDCKLVHGNVCLKSVVVTATLDWKLHGFDLLTEIDNLATDDSSLKLGCDMVADMYKPEELRQKNFDLLKQSPPWAVDAWGLGCFFQELFRGSPLTAPSQLRDTNVLPELVMKDYTRLLGSQPTRRLNPAKLLDTNEYFQNKLLDTMSFLENLALKDSSEKDQFFRKLSTVVKTMCRPIAEAKVLPLVGSALEFGAAPALALGPYLQIAKALPADEYVSKCVPTIVKLWGSQDRAVRVQLLTHLESYAEHISADIMDEKVFLCLATGYGDSTAYVRELTLKATLVIAPKLKERTINQHLLKHLSKLQVDEESAIRANTTIALANLAQYMGEATCKRVLLNAFTRALKDTFAPTRAAAMASMVATQKYFEALEAAQRIIPLTAPLLVDADKEVRTNAFLVVTTFTEMLKTHAARVEKGESTTAPLSEEKSTLLGWAVKSIASTSASALGMGGSSAAEEKSEEGAVSAAARPAPTPEAVEPQEGGDDDNDEGWEDDEEELAAQIQEEEAQARARLASASAARSKAASSSASRTSRTSAPGAPTSSAGGSEDADTDGDGWGDLEVEVQRTTSAPQIHASPSTRPPSGMKKNSSAGGLKLPSPTKSPPQAGRGRGRLGASKLTSTSEKKPMKLGASKLTSGTKPDLDWSSFLDD</sequence>
<dbReference type="InterPro" id="IPR000719">
    <property type="entry name" value="Prot_kinase_dom"/>
</dbReference>
<accession>A0A7S0RU83</accession>